<name>A0A915LD85_ROMCU</name>
<dbReference type="AlphaFoldDB" id="A0A915LD85"/>
<protein>
    <submittedName>
        <fullName evidence="2">Uncharacterized protein</fullName>
    </submittedName>
</protein>
<dbReference type="Proteomes" id="UP000887565">
    <property type="component" value="Unplaced"/>
</dbReference>
<organism evidence="1 2">
    <name type="scientific">Romanomermis culicivorax</name>
    <name type="common">Nematode worm</name>
    <dbReference type="NCBI Taxonomy" id="13658"/>
    <lineage>
        <taxon>Eukaryota</taxon>
        <taxon>Metazoa</taxon>
        <taxon>Ecdysozoa</taxon>
        <taxon>Nematoda</taxon>
        <taxon>Enoplea</taxon>
        <taxon>Dorylaimia</taxon>
        <taxon>Mermithida</taxon>
        <taxon>Mermithoidea</taxon>
        <taxon>Mermithidae</taxon>
        <taxon>Romanomermis</taxon>
    </lineage>
</organism>
<proteinExistence type="predicted"/>
<dbReference type="Pfam" id="PF05733">
    <property type="entry name" value="Tenui_N"/>
    <property type="match status" value="1"/>
</dbReference>
<reference evidence="2" key="1">
    <citation type="submission" date="2022-11" db="UniProtKB">
        <authorList>
            <consortium name="WormBaseParasite"/>
        </authorList>
    </citation>
    <scope>IDENTIFICATION</scope>
</reference>
<dbReference type="InterPro" id="IPR009522">
    <property type="entry name" value="Capsid_Phlebovir/Tenuivir"/>
</dbReference>
<evidence type="ECO:0000313" key="2">
    <source>
        <dbReference type="WBParaSite" id="nRc.2.0.1.t47791-RA"/>
    </source>
</evidence>
<evidence type="ECO:0000313" key="1">
    <source>
        <dbReference type="Proteomes" id="UP000887565"/>
    </source>
</evidence>
<dbReference type="GO" id="GO:0003723">
    <property type="term" value="F:RNA binding"/>
    <property type="evidence" value="ECO:0007669"/>
    <property type="project" value="InterPro"/>
</dbReference>
<dbReference type="WBParaSite" id="nRc.2.0.1.t47791-RA">
    <property type="protein sequence ID" value="nRc.2.0.1.t47791-RA"/>
    <property type="gene ID" value="nRc.2.0.1.g47791"/>
</dbReference>
<sequence>MTDITRDDLAKFLTAIRGWEEDIWHGDLEKIVEEFRYDGYDPAYLGALLKKYADQSKRDLKKDCGTLVMVFANRGANFNKILQRSTGTARETLLELKAAYKILDKPISSYSKIDVTLGRIGSVFTHQVSLVFAITNRQGIANVDTDYPCAMQHPVFGGLIPDRDVVGKQTYNLLYYGYC</sequence>
<accession>A0A915LD85</accession>
<keyword evidence="1" id="KW-1185">Reference proteome</keyword>